<keyword evidence="3" id="KW-0560">Oxidoreductase</keyword>
<evidence type="ECO:0000256" key="2">
    <source>
        <dbReference type="ARBA" id="ARBA00022723"/>
    </source>
</evidence>
<dbReference type="PROSITE" id="PS51085">
    <property type="entry name" value="2FE2S_FER_2"/>
    <property type="match status" value="1"/>
</dbReference>
<evidence type="ECO:0000259" key="6">
    <source>
        <dbReference type="PROSITE" id="PS51085"/>
    </source>
</evidence>
<dbReference type="InterPro" id="IPR036884">
    <property type="entry name" value="2Fe-2S-bd_dom_sf"/>
</dbReference>
<organism evidence="7 8">
    <name type="scientific">Arenibacterium halophilum</name>
    <dbReference type="NCBI Taxonomy" id="2583821"/>
    <lineage>
        <taxon>Bacteria</taxon>
        <taxon>Pseudomonadati</taxon>
        <taxon>Pseudomonadota</taxon>
        <taxon>Alphaproteobacteria</taxon>
        <taxon>Rhodobacterales</taxon>
        <taxon>Paracoccaceae</taxon>
        <taxon>Arenibacterium</taxon>
    </lineage>
</organism>
<dbReference type="PANTHER" id="PTHR44379">
    <property type="entry name" value="OXIDOREDUCTASE WITH IRON-SULFUR SUBUNIT"/>
    <property type="match status" value="1"/>
</dbReference>
<dbReference type="Pfam" id="PF00111">
    <property type="entry name" value="Fer2"/>
    <property type="match status" value="1"/>
</dbReference>
<evidence type="ECO:0000313" key="7">
    <source>
        <dbReference type="EMBL" id="TMV07362.1"/>
    </source>
</evidence>
<dbReference type="Pfam" id="PF01799">
    <property type="entry name" value="Fer2_2"/>
    <property type="match status" value="1"/>
</dbReference>
<keyword evidence="4" id="KW-0408">Iron</keyword>
<evidence type="ECO:0000256" key="3">
    <source>
        <dbReference type="ARBA" id="ARBA00023002"/>
    </source>
</evidence>
<keyword evidence="1" id="KW-0001">2Fe-2S</keyword>
<dbReference type="SUPFAM" id="SSF47741">
    <property type="entry name" value="CO dehydrogenase ISP C-domain like"/>
    <property type="match status" value="1"/>
</dbReference>
<dbReference type="Gene3D" id="3.10.20.30">
    <property type="match status" value="1"/>
</dbReference>
<keyword evidence="2" id="KW-0479">Metal-binding</keyword>
<evidence type="ECO:0000256" key="5">
    <source>
        <dbReference type="ARBA" id="ARBA00023014"/>
    </source>
</evidence>
<dbReference type="CDD" id="cd00207">
    <property type="entry name" value="fer2"/>
    <property type="match status" value="1"/>
</dbReference>
<dbReference type="EMBL" id="VCPC01000009">
    <property type="protein sequence ID" value="TMV07362.1"/>
    <property type="molecule type" value="Genomic_DNA"/>
</dbReference>
<sequence length="176" mass="18191">MTDVTTSLHLTVNGALRRLDVDPHRTLLDILRAELGLKGPKYGCGMAQCGACTVLVDGAPARACVMRAGKVGAREVTTLEGLADAETGALHPVQAAFVAEEGAQCGYCLNGLVMSAVALLRQDPNPDESLIRAALAHNLCRCGTHKEIVASVLHAARAMAAEASGQAATETGAMSE</sequence>
<dbReference type="Gene3D" id="1.10.150.120">
    <property type="entry name" value="[2Fe-2S]-binding domain"/>
    <property type="match status" value="1"/>
</dbReference>
<protein>
    <submittedName>
        <fullName evidence="7">(2Fe-2S)-binding protein</fullName>
    </submittedName>
</protein>
<dbReference type="InterPro" id="IPR006058">
    <property type="entry name" value="2Fe2S_fd_BS"/>
</dbReference>
<dbReference type="InterPro" id="IPR036010">
    <property type="entry name" value="2Fe-2S_ferredoxin-like_sf"/>
</dbReference>
<comment type="caution">
    <text evidence="7">The sequence shown here is derived from an EMBL/GenBank/DDBJ whole genome shotgun (WGS) entry which is preliminary data.</text>
</comment>
<dbReference type="InterPro" id="IPR001041">
    <property type="entry name" value="2Fe-2S_ferredoxin-type"/>
</dbReference>
<gene>
    <name evidence="7" type="ORF">FGK64_21780</name>
</gene>
<feature type="domain" description="2Fe-2S ferredoxin-type" evidence="6">
    <location>
        <begin position="6"/>
        <end position="82"/>
    </location>
</feature>
<name>A0ABY2WY08_9RHOB</name>
<evidence type="ECO:0000313" key="8">
    <source>
        <dbReference type="Proteomes" id="UP001191082"/>
    </source>
</evidence>
<dbReference type="RefSeq" id="WP_138865971.1">
    <property type="nucleotide sequence ID" value="NZ_VCPC01000009.1"/>
</dbReference>
<proteinExistence type="predicted"/>
<dbReference type="InterPro" id="IPR002888">
    <property type="entry name" value="2Fe-2S-bd"/>
</dbReference>
<keyword evidence="8" id="KW-1185">Reference proteome</keyword>
<dbReference type="PROSITE" id="PS00197">
    <property type="entry name" value="2FE2S_FER_1"/>
    <property type="match status" value="1"/>
</dbReference>
<evidence type="ECO:0000256" key="4">
    <source>
        <dbReference type="ARBA" id="ARBA00023004"/>
    </source>
</evidence>
<dbReference type="InterPro" id="IPR051452">
    <property type="entry name" value="Diverse_Oxidoreductases"/>
</dbReference>
<evidence type="ECO:0000256" key="1">
    <source>
        <dbReference type="ARBA" id="ARBA00022714"/>
    </source>
</evidence>
<accession>A0ABY2WY08</accession>
<dbReference type="InterPro" id="IPR012675">
    <property type="entry name" value="Beta-grasp_dom_sf"/>
</dbReference>
<dbReference type="PANTHER" id="PTHR44379:SF6">
    <property type="entry name" value="BLR6046 PROTEIN"/>
    <property type="match status" value="1"/>
</dbReference>
<reference evidence="7 8" key="1">
    <citation type="submission" date="2019-05" db="EMBL/GenBank/DDBJ databases">
        <title>Marivita sp. nov. isolated from sea sediment.</title>
        <authorList>
            <person name="Kim W."/>
        </authorList>
    </citation>
    <scope>NUCLEOTIDE SEQUENCE [LARGE SCALE GENOMIC DNA]</scope>
    <source>
        <strain evidence="7 8">CAU 1492</strain>
    </source>
</reference>
<dbReference type="Proteomes" id="UP001191082">
    <property type="component" value="Unassembled WGS sequence"/>
</dbReference>
<dbReference type="SUPFAM" id="SSF54292">
    <property type="entry name" value="2Fe-2S ferredoxin-like"/>
    <property type="match status" value="1"/>
</dbReference>
<keyword evidence="5" id="KW-0411">Iron-sulfur</keyword>